<keyword evidence="5" id="KW-1185">Reference proteome</keyword>
<dbReference type="Gene3D" id="1.10.30.50">
    <property type="match status" value="1"/>
</dbReference>
<feature type="region of interest" description="Disordered" evidence="2">
    <location>
        <begin position="425"/>
        <end position="496"/>
    </location>
</feature>
<dbReference type="GO" id="GO:0008270">
    <property type="term" value="F:zinc ion binding"/>
    <property type="evidence" value="ECO:0007669"/>
    <property type="project" value="InterPro"/>
</dbReference>
<feature type="compositionally biased region" description="Basic and acidic residues" evidence="2">
    <location>
        <begin position="465"/>
        <end position="476"/>
    </location>
</feature>
<reference evidence="4 5" key="1">
    <citation type="submission" date="2016-10" db="EMBL/GenBank/DDBJ databases">
        <authorList>
            <person name="de Groot N.N."/>
        </authorList>
    </citation>
    <scope>NUCLEOTIDE SEQUENCE [LARGE SCALE GENOMIC DNA]</scope>
    <source>
        <strain evidence="4 5">CGMCC 1.9159</strain>
    </source>
</reference>
<dbReference type="InterPro" id="IPR003870">
    <property type="entry name" value="DUF222"/>
</dbReference>
<organism evidence="4 5">
    <name type="scientific">Tessaracoccus oleiagri</name>
    <dbReference type="NCBI Taxonomy" id="686624"/>
    <lineage>
        <taxon>Bacteria</taxon>
        <taxon>Bacillati</taxon>
        <taxon>Actinomycetota</taxon>
        <taxon>Actinomycetes</taxon>
        <taxon>Propionibacteriales</taxon>
        <taxon>Propionibacteriaceae</taxon>
        <taxon>Tessaracoccus</taxon>
    </lineage>
</organism>
<dbReference type="AlphaFoldDB" id="A0A1G9I9Z2"/>
<feature type="compositionally biased region" description="Pro residues" evidence="2">
    <location>
        <begin position="452"/>
        <end position="464"/>
    </location>
</feature>
<evidence type="ECO:0000256" key="1">
    <source>
        <dbReference type="ARBA" id="ARBA00023450"/>
    </source>
</evidence>
<evidence type="ECO:0000313" key="4">
    <source>
        <dbReference type="EMBL" id="SDL21865.1"/>
    </source>
</evidence>
<dbReference type="CDD" id="cd00085">
    <property type="entry name" value="HNHc"/>
    <property type="match status" value="1"/>
</dbReference>
<dbReference type="GO" id="GO:0003676">
    <property type="term" value="F:nucleic acid binding"/>
    <property type="evidence" value="ECO:0007669"/>
    <property type="project" value="InterPro"/>
</dbReference>
<keyword evidence="4" id="KW-0540">Nuclease</keyword>
<evidence type="ECO:0000256" key="2">
    <source>
        <dbReference type="SAM" id="MobiDB-lite"/>
    </source>
</evidence>
<comment type="similarity">
    <text evidence="1">Belongs to the Rv1128c/1148c/1588c/1702c/1945/3466 family.</text>
</comment>
<dbReference type="InterPro" id="IPR002711">
    <property type="entry name" value="HNH"/>
</dbReference>
<dbReference type="InterPro" id="IPR003615">
    <property type="entry name" value="HNH_nuc"/>
</dbReference>
<dbReference type="SMART" id="SM00507">
    <property type="entry name" value="HNHc"/>
    <property type="match status" value="1"/>
</dbReference>
<evidence type="ECO:0000313" key="5">
    <source>
        <dbReference type="Proteomes" id="UP000199475"/>
    </source>
</evidence>
<sequence>MRSGRERLLSEVADLIDHMSDSLRSLEGAIDAALSDLRALRIGGEEDVAEVKAVLARLEVAEARLAGLRLQLIGEAQAAGAAAAVDQVRNSPRTTSGQASGVLRLGRDLADRFWVLADALAEGAISVAQAEAIITGLKRLPSALGRHDLERCQRQLLTFCDELGPAELTVAALRMWELLDPDGADELEATRLEREERLAKAGRAFKMTPDHHGSMRLSGQLPTADAALLQAQLDALMPPASSYVDEGGEVPGPETRRADALMRLAGIAAASGEVPAQGGDRPHVQITLPLSLLTDGLGAAGVFGFGDESLSAGEARRMACDAGLIPLVLGSDSQPLDVGREYRLVPKGLRAALTHRDQGCVFPHCTARPAACEAHHIQPWWAGGDTSLQNLVLLCPHHHRLVEPDPERAPEWQWEVTIDEATGRPVFVPPRHVDPARRPRQHPRFRLQDLTAPPPDEGPVCPEPDPWRPPDEDPWHQLDPLGSGMTGHAAGQSYGA</sequence>
<keyword evidence="4" id="KW-0378">Hydrolase</keyword>
<dbReference type="OrthoDB" id="3741440at2"/>
<dbReference type="GO" id="GO:0004519">
    <property type="term" value="F:endonuclease activity"/>
    <property type="evidence" value="ECO:0007669"/>
    <property type="project" value="UniProtKB-KW"/>
</dbReference>
<dbReference type="EMBL" id="FNGP01000001">
    <property type="protein sequence ID" value="SDL21865.1"/>
    <property type="molecule type" value="Genomic_DNA"/>
</dbReference>
<feature type="domain" description="HNH nuclease" evidence="3">
    <location>
        <begin position="348"/>
        <end position="400"/>
    </location>
</feature>
<dbReference type="Pfam" id="PF01844">
    <property type="entry name" value="HNH"/>
    <property type="match status" value="1"/>
</dbReference>
<dbReference type="Pfam" id="PF02720">
    <property type="entry name" value="DUF222"/>
    <property type="match status" value="1"/>
</dbReference>
<name>A0A1G9I9Z2_9ACTN</name>
<dbReference type="STRING" id="686624.SAMN04488242_0803"/>
<dbReference type="Proteomes" id="UP000199475">
    <property type="component" value="Unassembled WGS sequence"/>
</dbReference>
<proteinExistence type="inferred from homology"/>
<keyword evidence="4" id="KW-0255">Endonuclease</keyword>
<gene>
    <name evidence="4" type="ORF">SAMN04488242_0803</name>
</gene>
<protein>
    <submittedName>
        <fullName evidence="4">HNH endonuclease</fullName>
    </submittedName>
</protein>
<evidence type="ECO:0000259" key="3">
    <source>
        <dbReference type="SMART" id="SM00507"/>
    </source>
</evidence>
<accession>A0A1G9I9Z2</accession>